<sequence>MVATDSQFEKTNELPFELTVKIAKGLSSRALAAFSQASTNQYRLFQPTLNARKFVHLVAHGEENAAKAMLKTDIDLLLKKERVTDYSGRTFEKVSAFQYALWAMDSHMWQMMFECLQEAANGGNNDRAEEIRAKLLAQYKEVQDKGLNYTLNDEIHTHVEGEHHFNFQSLLDALDTYVKNYHRWGREQREDYWCRKVGDAQRQVPAHVAQEYCRSDLLLDQSRSFKEVNFPRGLKFYHWGADQEKSWFPLSGDDGLGFNFAIYNGTAGLPGCVGAGSRVTLGRSVHWSDINSKALSTLHAVRTQEVAELGESLLASLQKQDKNEGLCLNVLRA</sequence>
<reference evidence="1 2" key="1">
    <citation type="submission" date="2015-11" db="EMBL/GenBank/DDBJ databases">
        <title>Genomic analysis of 38 Legionella species identifies large and diverse effector repertoires.</title>
        <authorList>
            <person name="Burstein D."/>
            <person name="Amaro F."/>
            <person name="Zusman T."/>
            <person name="Lifshitz Z."/>
            <person name="Cohen O."/>
            <person name="Gilbert J.A."/>
            <person name="Pupko T."/>
            <person name="Shuman H.A."/>
            <person name="Segal G."/>
        </authorList>
    </citation>
    <scope>NUCLEOTIDE SEQUENCE [LARGE SCALE GENOMIC DNA]</scope>
    <source>
        <strain evidence="1 2">Bercovier 4</strain>
    </source>
</reference>
<evidence type="ECO:0000313" key="1">
    <source>
        <dbReference type="EMBL" id="KTD14329.1"/>
    </source>
</evidence>
<accession>A0A0W0V3S2</accession>
<keyword evidence="2" id="KW-1185">Reference proteome</keyword>
<evidence type="ECO:0000313" key="2">
    <source>
        <dbReference type="Proteomes" id="UP000054761"/>
    </source>
</evidence>
<dbReference type="PATRIC" id="fig|454.4.peg.2808"/>
<organism evidence="1 2">
    <name type="scientific">Legionella israelensis</name>
    <dbReference type="NCBI Taxonomy" id="454"/>
    <lineage>
        <taxon>Bacteria</taxon>
        <taxon>Pseudomonadati</taxon>
        <taxon>Pseudomonadota</taxon>
        <taxon>Gammaproteobacteria</taxon>
        <taxon>Legionellales</taxon>
        <taxon>Legionellaceae</taxon>
        <taxon>Legionella</taxon>
    </lineage>
</organism>
<dbReference type="EMBL" id="LNYH01000149">
    <property type="protein sequence ID" value="KTD14329.1"/>
    <property type="molecule type" value="Genomic_DNA"/>
</dbReference>
<name>A0A0W0V3S2_9GAMM</name>
<protein>
    <recommendedName>
        <fullName evidence="3">SidC homolog</fullName>
    </recommendedName>
</protein>
<dbReference type="OrthoDB" id="5652138at2"/>
<proteinExistence type="predicted"/>
<dbReference type="RefSeq" id="WP_058502837.1">
    <property type="nucleotide sequence ID" value="NZ_CP038273.1"/>
</dbReference>
<evidence type="ECO:0008006" key="3">
    <source>
        <dbReference type="Google" id="ProtNLM"/>
    </source>
</evidence>
<gene>
    <name evidence="1" type="ORF">Lisr_2557</name>
</gene>
<dbReference type="AlphaFoldDB" id="A0A0W0V3S2"/>
<dbReference type="Proteomes" id="UP000054761">
    <property type="component" value="Unassembled WGS sequence"/>
</dbReference>
<comment type="caution">
    <text evidence="1">The sequence shown here is derived from an EMBL/GenBank/DDBJ whole genome shotgun (WGS) entry which is preliminary data.</text>
</comment>